<organism evidence="2 3">
    <name type="scientific">Devosia pacifica</name>
    <dbReference type="NCBI Taxonomy" id="1335967"/>
    <lineage>
        <taxon>Bacteria</taxon>
        <taxon>Pseudomonadati</taxon>
        <taxon>Pseudomonadota</taxon>
        <taxon>Alphaproteobacteria</taxon>
        <taxon>Hyphomicrobiales</taxon>
        <taxon>Devosiaceae</taxon>
        <taxon>Devosia</taxon>
    </lineage>
</organism>
<dbReference type="AlphaFoldDB" id="A0A918S963"/>
<dbReference type="EMBL" id="BMZE01000003">
    <property type="protein sequence ID" value="GHA29619.1"/>
    <property type="molecule type" value="Genomic_DNA"/>
</dbReference>
<feature type="domain" description="Right handed beta helix" evidence="1">
    <location>
        <begin position="44"/>
        <end position="146"/>
    </location>
</feature>
<protein>
    <submittedName>
        <fullName evidence="2">Tat protein</fullName>
    </submittedName>
</protein>
<dbReference type="Gene3D" id="2.160.20.10">
    <property type="entry name" value="Single-stranded right-handed beta-helix, Pectin lyase-like"/>
    <property type="match status" value="1"/>
</dbReference>
<evidence type="ECO:0000259" key="1">
    <source>
        <dbReference type="Pfam" id="PF13229"/>
    </source>
</evidence>
<gene>
    <name evidence="2" type="ORF">GCM10007989_26540</name>
</gene>
<dbReference type="NCBIfam" id="TIGR03808">
    <property type="entry name" value="RR_plus_rpt_1"/>
    <property type="match status" value="1"/>
</dbReference>
<dbReference type="PANTHER" id="PTHR36453">
    <property type="entry name" value="SECRETED PROTEIN-RELATED"/>
    <property type="match status" value="1"/>
</dbReference>
<accession>A0A918S963</accession>
<reference evidence="2" key="2">
    <citation type="submission" date="2020-09" db="EMBL/GenBank/DDBJ databases">
        <authorList>
            <person name="Sun Q."/>
            <person name="Kim S."/>
        </authorList>
    </citation>
    <scope>NUCLEOTIDE SEQUENCE</scope>
    <source>
        <strain evidence="2">KCTC 32437</strain>
    </source>
</reference>
<name>A0A918S963_9HYPH</name>
<dbReference type="InterPro" id="IPR011050">
    <property type="entry name" value="Pectin_lyase_fold/virulence"/>
</dbReference>
<dbReference type="Proteomes" id="UP000646579">
    <property type="component" value="Unassembled WGS sequence"/>
</dbReference>
<dbReference type="SUPFAM" id="SSF51126">
    <property type="entry name" value="Pectin lyase-like"/>
    <property type="match status" value="1"/>
</dbReference>
<dbReference type="PANTHER" id="PTHR36453:SF1">
    <property type="entry name" value="RIGHT HANDED BETA HELIX DOMAIN-CONTAINING PROTEIN"/>
    <property type="match status" value="1"/>
</dbReference>
<reference evidence="2" key="1">
    <citation type="journal article" date="2014" name="Int. J. Syst. Evol. Microbiol.">
        <title>Complete genome sequence of Corynebacterium casei LMG S-19264T (=DSM 44701T), isolated from a smear-ripened cheese.</title>
        <authorList>
            <consortium name="US DOE Joint Genome Institute (JGI-PGF)"/>
            <person name="Walter F."/>
            <person name="Albersmeier A."/>
            <person name="Kalinowski J."/>
            <person name="Ruckert C."/>
        </authorList>
    </citation>
    <scope>NUCLEOTIDE SEQUENCE</scope>
    <source>
        <strain evidence="2">KCTC 32437</strain>
    </source>
</reference>
<dbReference type="InterPro" id="IPR039448">
    <property type="entry name" value="Beta_helix"/>
</dbReference>
<evidence type="ECO:0000313" key="2">
    <source>
        <dbReference type="EMBL" id="GHA29619.1"/>
    </source>
</evidence>
<dbReference type="Pfam" id="PF13229">
    <property type="entry name" value="Beta_helix"/>
    <property type="match status" value="2"/>
</dbReference>
<feature type="domain" description="Right handed beta helix" evidence="1">
    <location>
        <begin position="151"/>
        <end position="308"/>
    </location>
</feature>
<dbReference type="InterPro" id="IPR006626">
    <property type="entry name" value="PbH1"/>
</dbReference>
<dbReference type="InterPro" id="IPR012334">
    <property type="entry name" value="Pectin_lyas_fold"/>
</dbReference>
<sequence length="380" mass="39371">MQQAAREGRILQLPSVDLRIDQPIEVPAGLVIQGVAGQTRLIISGETGLNLSGLNAAVLRDLVFSGGRTQISMQAVRSATIANCQFTDALLIAIDAQQSAAVIADCRFERMGDAAIHSMDGLGLTISGCTIDDCGNAGIRIWRSENGRDASIISSNRIQNVDWRGGGNGQNGNAINVFRADEVIIANNHLADCAFTAVRLNGSRDTQVSGNICVGHGEVAIFSEFSFSGSVIANNIVDDAAGGISITNLDVEGRLAVCQGNLVRNIRPRSDVNPDTVPFGIHAEASTAITGNTVTNVPGVGISAGWGPFLDQVLVNGNLVSDTEIGIGVSVVEDSGPVQVSGNLVSNAAVAAVAGLRWDQVAEPDLIANAGNYAHVSVGP</sequence>
<comment type="caution">
    <text evidence="2">The sequence shown here is derived from an EMBL/GenBank/DDBJ whole genome shotgun (WGS) entry which is preliminary data.</text>
</comment>
<keyword evidence="3" id="KW-1185">Reference proteome</keyword>
<dbReference type="InterPro" id="IPR022388">
    <property type="entry name" value="CHP03808"/>
</dbReference>
<proteinExistence type="predicted"/>
<evidence type="ECO:0000313" key="3">
    <source>
        <dbReference type="Proteomes" id="UP000646579"/>
    </source>
</evidence>
<dbReference type="SMART" id="SM00710">
    <property type="entry name" value="PbH1"/>
    <property type="match status" value="8"/>
</dbReference>